<keyword evidence="3" id="KW-1185">Reference proteome</keyword>
<dbReference type="RefSeq" id="XP_040667613.1">
    <property type="nucleotide sequence ID" value="XM_040817370.1"/>
</dbReference>
<evidence type="ECO:0000256" key="1">
    <source>
        <dbReference type="SAM" id="SignalP"/>
    </source>
</evidence>
<dbReference type="STRING" id="1036611.A0A1L9PK27"/>
<organism evidence="2 3">
    <name type="scientific">Aspergillus versicolor CBS 583.65</name>
    <dbReference type="NCBI Taxonomy" id="1036611"/>
    <lineage>
        <taxon>Eukaryota</taxon>
        <taxon>Fungi</taxon>
        <taxon>Dikarya</taxon>
        <taxon>Ascomycota</taxon>
        <taxon>Pezizomycotina</taxon>
        <taxon>Eurotiomycetes</taxon>
        <taxon>Eurotiomycetidae</taxon>
        <taxon>Eurotiales</taxon>
        <taxon>Aspergillaceae</taxon>
        <taxon>Aspergillus</taxon>
        <taxon>Aspergillus subgen. Nidulantes</taxon>
    </lineage>
</organism>
<dbReference type="EMBL" id="KV878128">
    <property type="protein sequence ID" value="OJJ01851.1"/>
    <property type="molecule type" value="Genomic_DNA"/>
</dbReference>
<dbReference type="VEuPathDB" id="FungiDB:ASPVEDRAFT_83375"/>
<accession>A0A1L9PK27</accession>
<name>A0A1L9PK27_ASPVE</name>
<protein>
    <submittedName>
        <fullName evidence="2">Uncharacterized protein</fullName>
    </submittedName>
</protein>
<reference evidence="3" key="1">
    <citation type="journal article" date="2017" name="Genome Biol.">
        <title>Comparative genomics reveals high biological diversity and specific adaptations in the industrially and medically important fungal genus Aspergillus.</title>
        <authorList>
            <person name="de Vries R.P."/>
            <person name="Riley R."/>
            <person name="Wiebenga A."/>
            <person name="Aguilar-Osorio G."/>
            <person name="Amillis S."/>
            <person name="Uchima C.A."/>
            <person name="Anderluh G."/>
            <person name="Asadollahi M."/>
            <person name="Askin M."/>
            <person name="Barry K."/>
            <person name="Battaglia E."/>
            <person name="Bayram O."/>
            <person name="Benocci T."/>
            <person name="Braus-Stromeyer S.A."/>
            <person name="Caldana C."/>
            <person name="Canovas D."/>
            <person name="Cerqueira G.C."/>
            <person name="Chen F."/>
            <person name="Chen W."/>
            <person name="Choi C."/>
            <person name="Clum A."/>
            <person name="Dos Santos R.A."/>
            <person name="Damasio A.R."/>
            <person name="Diallinas G."/>
            <person name="Emri T."/>
            <person name="Fekete E."/>
            <person name="Flipphi M."/>
            <person name="Freyberg S."/>
            <person name="Gallo A."/>
            <person name="Gournas C."/>
            <person name="Habgood R."/>
            <person name="Hainaut M."/>
            <person name="Harispe M.L."/>
            <person name="Henrissat B."/>
            <person name="Hilden K.S."/>
            <person name="Hope R."/>
            <person name="Hossain A."/>
            <person name="Karabika E."/>
            <person name="Karaffa L."/>
            <person name="Karanyi Z."/>
            <person name="Krasevec N."/>
            <person name="Kuo A."/>
            <person name="Kusch H."/>
            <person name="LaButti K."/>
            <person name="Lagendijk E.L."/>
            <person name="Lapidus A."/>
            <person name="Levasseur A."/>
            <person name="Lindquist E."/>
            <person name="Lipzen A."/>
            <person name="Logrieco A.F."/>
            <person name="MacCabe A."/>
            <person name="Maekelae M.R."/>
            <person name="Malavazi I."/>
            <person name="Melin P."/>
            <person name="Meyer V."/>
            <person name="Mielnichuk N."/>
            <person name="Miskei M."/>
            <person name="Molnar A.P."/>
            <person name="Mule G."/>
            <person name="Ngan C.Y."/>
            <person name="Orejas M."/>
            <person name="Orosz E."/>
            <person name="Ouedraogo J.P."/>
            <person name="Overkamp K.M."/>
            <person name="Park H.-S."/>
            <person name="Perrone G."/>
            <person name="Piumi F."/>
            <person name="Punt P.J."/>
            <person name="Ram A.F."/>
            <person name="Ramon A."/>
            <person name="Rauscher S."/>
            <person name="Record E."/>
            <person name="Riano-Pachon D.M."/>
            <person name="Robert V."/>
            <person name="Roehrig J."/>
            <person name="Ruller R."/>
            <person name="Salamov A."/>
            <person name="Salih N.S."/>
            <person name="Samson R.A."/>
            <person name="Sandor E."/>
            <person name="Sanguinetti M."/>
            <person name="Schuetze T."/>
            <person name="Sepcic K."/>
            <person name="Shelest E."/>
            <person name="Sherlock G."/>
            <person name="Sophianopoulou V."/>
            <person name="Squina F.M."/>
            <person name="Sun H."/>
            <person name="Susca A."/>
            <person name="Todd R.B."/>
            <person name="Tsang A."/>
            <person name="Unkles S.E."/>
            <person name="van de Wiele N."/>
            <person name="van Rossen-Uffink D."/>
            <person name="Oliveira J.V."/>
            <person name="Vesth T.C."/>
            <person name="Visser J."/>
            <person name="Yu J.-H."/>
            <person name="Zhou M."/>
            <person name="Andersen M.R."/>
            <person name="Archer D.B."/>
            <person name="Baker S.E."/>
            <person name="Benoit I."/>
            <person name="Brakhage A.A."/>
            <person name="Braus G.H."/>
            <person name="Fischer R."/>
            <person name="Frisvad J.C."/>
            <person name="Goldman G.H."/>
            <person name="Houbraken J."/>
            <person name="Oakley B."/>
            <person name="Pocsi I."/>
            <person name="Scazzocchio C."/>
            <person name="Seiboth B."/>
            <person name="vanKuyk P.A."/>
            <person name="Wortman J."/>
            <person name="Dyer P.S."/>
            <person name="Grigoriev I.V."/>
        </authorList>
    </citation>
    <scope>NUCLEOTIDE SEQUENCE [LARGE SCALE GENOMIC DNA]</scope>
    <source>
        <strain evidence="3">CBS 583.65</strain>
    </source>
</reference>
<dbReference type="GeneID" id="63732881"/>
<gene>
    <name evidence="2" type="ORF">ASPVEDRAFT_83375</name>
</gene>
<proteinExistence type="predicted"/>
<sequence length="172" mass="19352">MRSIWNTLISVSLPYSLLLRLSLSLSLSSLPPSTSTIPTTNEQHKALSPLEAFKTKKDRLQRAETERKISLRDFERTASEWEQTDKVQSIFQQIKAQETTVRLYQPQADELGPQYGGGSLLVLRDELGRPFWGTPGRYMPRNMVLALVEELGHDYKGILAGATCSRGIQSCL</sequence>
<dbReference type="AlphaFoldDB" id="A0A1L9PK27"/>
<feature type="chain" id="PRO_5012996280" evidence="1">
    <location>
        <begin position="25"/>
        <end position="172"/>
    </location>
</feature>
<dbReference type="Proteomes" id="UP000184073">
    <property type="component" value="Unassembled WGS sequence"/>
</dbReference>
<keyword evidence="1" id="KW-0732">Signal</keyword>
<evidence type="ECO:0000313" key="2">
    <source>
        <dbReference type="EMBL" id="OJJ01851.1"/>
    </source>
</evidence>
<feature type="signal peptide" evidence="1">
    <location>
        <begin position="1"/>
        <end position="24"/>
    </location>
</feature>
<dbReference type="OrthoDB" id="5386595at2759"/>
<evidence type="ECO:0000313" key="3">
    <source>
        <dbReference type="Proteomes" id="UP000184073"/>
    </source>
</evidence>